<gene>
    <name evidence="1" type="ORF">CR513_01217</name>
</gene>
<organism evidence="1 2">
    <name type="scientific">Mucuna pruriens</name>
    <name type="common">Velvet bean</name>
    <name type="synonym">Dolichos pruriens</name>
    <dbReference type="NCBI Taxonomy" id="157652"/>
    <lineage>
        <taxon>Eukaryota</taxon>
        <taxon>Viridiplantae</taxon>
        <taxon>Streptophyta</taxon>
        <taxon>Embryophyta</taxon>
        <taxon>Tracheophyta</taxon>
        <taxon>Spermatophyta</taxon>
        <taxon>Magnoliopsida</taxon>
        <taxon>eudicotyledons</taxon>
        <taxon>Gunneridae</taxon>
        <taxon>Pentapetalae</taxon>
        <taxon>rosids</taxon>
        <taxon>fabids</taxon>
        <taxon>Fabales</taxon>
        <taxon>Fabaceae</taxon>
        <taxon>Papilionoideae</taxon>
        <taxon>50 kb inversion clade</taxon>
        <taxon>NPAAA clade</taxon>
        <taxon>indigoferoid/millettioid clade</taxon>
        <taxon>Phaseoleae</taxon>
        <taxon>Mucuna</taxon>
    </lineage>
</organism>
<feature type="non-terminal residue" evidence="1">
    <location>
        <position position="1"/>
    </location>
</feature>
<evidence type="ECO:0000313" key="1">
    <source>
        <dbReference type="EMBL" id="RDY13811.1"/>
    </source>
</evidence>
<sequence length="211" mass="24187">MHIIVAQGVAADPEKVEVVRFVQVYRTMTRPLTQLLKKRSFLYRSTILIGFRSEQISDSLALSRPTSMTKIKARAEKHVEADEDKEDHLLAEKELPIIGKKSTPGLQAHQPYSLGGANHREEQRTQILKEVYHLHLLDMPPPIKRQLGSSWEERCEFHRTQGHTTENCRVLKSKIEGLIQEGCLGCFVKRSKNERPKTGELPKRDRCRTLG</sequence>
<reference evidence="1" key="1">
    <citation type="submission" date="2018-05" db="EMBL/GenBank/DDBJ databases">
        <title>Draft genome of Mucuna pruriens seed.</title>
        <authorList>
            <person name="Nnadi N.E."/>
            <person name="Vos R."/>
            <person name="Hasami M.H."/>
            <person name="Devisetty U.K."/>
            <person name="Aguiy J.C."/>
        </authorList>
    </citation>
    <scope>NUCLEOTIDE SEQUENCE [LARGE SCALE GENOMIC DNA]</scope>
    <source>
        <strain evidence="1">JCA_2017</strain>
    </source>
</reference>
<dbReference type="OrthoDB" id="1436975at2759"/>
<dbReference type="AlphaFoldDB" id="A0A371IFI0"/>
<evidence type="ECO:0000313" key="2">
    <source>
        <dbReference type="Proteomes" id="UP000257109"/>
    </source>
</evidence>
<keyword evidence="2" id="KW-1185">Reference proteome</keyword>
<name>A0A371IFI0_MUCPR</name>
<accession>A0A371IFI0</accession>
<dbReference type="EMBL" id="QJKJ01000193">
    <property type="protein sequence ID" value="RDY13811.1"/>
    <property type="molecule type" value="Genomic_DNA"/>
</dbReference>
<protein>
    <submittedName>
        <fullName evidence="1">Uncharacterized protein</fullName>
    </submittedName>
</protein>
<comment type="caution">
    <text evidence="1">The sequence shown here is derived from an EMBL/GenBank/DDBJ whole genome shotgun (WGS) entry which is preliminary data.</text>
</comment>
<proteinExistence type="predicted"/>
<dbReference type="Proteomes" id="UP000257109">
    <property type="component" value="Unassembled WGS sequence"/>
</dbReference>